<dbReference type="InterPro" id="IPR052529">
    <property type="entry name" value="Bact_Transport_Assoc"/>
</dbReference>
<protein>
    <recommendedName>
        <fullName evidence="2">DUF418 domain-containing protein</fullName>
    </recommendedName>
</protein>
<dbReference type="PANTHER" id="PTHR30590:SF2">
    <property type="entry name" value="INNER MEMBRANE PROTEIN"/>
    <property type="match status" value="1"/>
</dbReference>
<dbReference type="RefSeq" id="WP_310092235.1">
    <property type="nucleotide sequence ID" value="NZ_JAVDTT010000002.1"/>
</dbReference>
<feature type="transmembrane region" description="Helical" evidence="1">
    <location>
        <begin position="209"/>
        <end position="227"/>
    </location>
</feature>
<dbReference type="EMBL" id="JAVDTT010000002">
    <property type="protein sequence ID" value="MDR6841451.1"/>
    <property type="molecule type" value="Genomic_DNA"/>
</dbReference>
<feature type="transmembrane region" description="Helical" evidence="1">
    <location>
        <begin position="329"/>
        <end position="348"/>
    </location>
</feature>
<dbReference type="Proteomes" id="UP001254759">
    <property type="component" value="Unassembled WGS sequence"/>
</dbReference>
<feature type="transmembrane region" description="Helical" evidence="1">
    <location>
        <begin position="62"/>
        <end position="87"/>
    </location>
</feature>
<keyword evidence="4" id="KW-1185">Reference proteome</keyword>
<accession>A0ABU1RRN9</accession>
<feature type="transmembrane region" description="Helical" evidence="1">
    <location>
        <begin position="147"/>
        <end position="167"/>
    </location>
</feature>
<feature type="transmembrane region" description="Helical" evidence="1">
    <location>
        <begin position="286"/>
        <end position="308"/>
    </location>
</feature>
<keyword evidence="1" id="KW-0812">Transmembrane</keyword>
<name>A0ABU1RRN9_9GAMM</name>
<feature type="transmembrane region" description="Helical" evidence="1">
    <location>
        <begin position="23"/>
        <end position="42"/>
    </location>
</feature>
<keyword evidence="1" id="KW-1133">Transmembrane helix</keyword>
<dbReference type="Pfam" id="PF04235">
    <property type="entry name" value="DUF418"/>
    <property type="match status" value="1"/>
</dbReference>
<evidence type="ECO:0000313" key="4">
    <source>
        <dbReference type="Proteomes" id="UP001254759"/>
    </source>
</evidence>
<comment type="caution">
    <text evidence="3">The sequence shown here is derived from an EMBL/GenBank/DDBJ whole genome shotgun (WGS) entry which is preliminary data.</text>
</comment>
<proteinExistence type="predicted"/>
<feature type="transmembrane region" description="Helical" evidence="1">
    <location>
        <begin position="354"/>
        <end position="376"/>
    </location>
</feature>
<evidence type="ECO:0000313" key="3">
    <source>
        <dbReference type="EMBL" id="MDR6841451.1"/>
    </source>
</evidence>
<feature type="domain" description="DUF418" evidence="2">
    <location>
        <begin position="228"/>
        <end position="394"/>
    </location>
</feature>
<feature type="transmembrane region" description="Helical" evidence="1">
    <location>
        <begin position="122"/>
        <end position="140"/>
    </location>
</feature>
<feature type="transmembrane region" description="Helical" evidence="1">
    <location>
        <begin position="247"/>
        <end position="266"/>
    </location>
</feature>
<feature type="transmembrane region" description="Helical" evidence="1">
    <location>
        <begin position="99"/>
        <end position="116"/>
    </location>
</feature>
<reference evidence="3 4" key="1">
    <citation type="submission" date="2023-07" db="EMBL/GenBank/DDBJ databases">
        <title>Sorghum-associated microbial communities from plants grown in Nebraska, USA.</title>
        <authorList>
            <person name="Schachtman D."/>
        </authorList>
    </citation>
    <scope>NUCLEOTIDE SEQUENCE [LARGE SCALE GENOMIC DNA]</scope>
    <source>
        <strain evidence="3 4">BE107</strain>
    </source>
</reference>
<dbReference type="InterPro" id="IPR007349">
    <property type="entry name" value="DUF418"/>
</dbReference>
<sequence>MTDDAAQTEPPAPARERHDLIDALRGFALGGVLMVNLASLTLYEFLPDAARASLPTAGFDAIALQAMELLVNIKFITLFSLLFGLGFSLQMERAQAKGGLARFVRRLLILLAIGLIHSYFIWWGDILLTYAVVGLLLVCFRHASNRVLLAAGLTLALLLPPLLSPYMREVLSEWPKQAEAYAGALVAFSSPSLTEALRGNIDMANWARVSNWALLCFVLGRFLLGYWAGRRGLLQYPHRHKVLIVRLFWWCLGIGVAMTVLQFTQAGLRQHYPLLDSEASKFLIRVLLRAGPLALGIAYATGFALLFLRPWWRRGLGVLAPMGRMALTHYLSQSLIGIGLFYAIGLGIGPRWGLAGWGLAWVAIFTTQIALSHWWLARFRFGPMEWAWRSLTYGRRQPMRYPDAGDGLRLAATSSSSARDAEARSPLS</sequence>
<organism evidence="3 4">
    <name type="scientific">Pseudoxanthomonas sacheonensis</name>
    <dbReference type="NCBI Taxonomy" id="443615"/>
    <lineage>
        <taxon>Bacteria</taxon>
        <taxon>Pseudomonadati</taxon>
        <taxon>Pseudomonadota</taxon>
        <taxon>Gammaproteobacteria</taxon>
        <taxon>Lysobacterales</taxon>
        <taxon>Lysobacteraceae</taxon>
        <taxon>Pseudoxanthomonas</taxon>
    </lineage>
</organism>
<keyword evidence="1" id="KW-0472">Membrane</keyword>
<evidence type="ECO:0000259" key="2">
    <source>
        <dbReference type="Pfam" id="PF04235"/>
    </source>
</evidence>
<evidence type="ECO:0000256" key="1">
    <source>
        <dbReference type="SAM" id="Phobius"/>
    </source>
</evidence>
<dbReference type="PANTHER" id="PTHR30590">
    <property type="entry name" value="INNER MEMBRANE PROTEIN"/>
    <property type="match status" value="1"/>
</dbReference>
<gene>
    <name evidence="3" type="ORF">J2W94_001736</name>
</gene>